<dbReference type="InterPro" id="IPR029044">
    <property type="entry name" value="Nucleotide-diphossugar_trans"/>
</dbReference>
<dbReference type="SUPFAM" id="SSF53448">
    <property type="entry name" value="Nucleotide-diphospho-sugar transferases"/>
    <property type="match status" value="1"/>
</dbReference>
<evidence type="ECO:0000313" key="3">
    <source>
        <dbReference type="Proteomes" id="UP000464314"/>
    </source>
</evidence>
<keyword evidence="3" id="KW-1185">Reference proteome</keyword>
<keyword evidence="2" id="KW-0808">Transferase</keyword>
<dbReference type="KEGG" id="anr:Ana3638_20070"/>
<protein>
    <submittedName>
        <fullName evidence="2">Glycosyltransferase</fullName>
    </submittedName>
</protein>
<organism evidence="2 3">
    <name type="scientific">Anaerocolumna sedimenticola</name>
    <dbReference type="NCBI Taxonomy" id="2696063"/>
    <lineage>
        <taxon>Bacteria</taxon>
        <taxon>Bacillati</taxon>
        <taxon>Bacillota</taxon>
        <taxon>Clostridia</taxon>
        <taxon>Lachnospirales</taxon>
        <taxon>Lachnospiraceae</taxon>
        <taxon>Anaerocolumna</taxon>
    </lineage>
</organism>
<reference evidence="2 3" key="1">
    <citation type="submission" date="2020-01" db="EMBL/GenBank/DDBJ databases">
        <title>Genome analysis of Anaerocolumna sp. CBA3638.</title>
        <authorList>
            <person name="Kim J."/>
            <person name="Roh S.W."/>
        </authorList>
    </citation>
    <scope>NUCLEOTIDE SEQUENCE [LARGE SCALE GENOMIC DNA]</scope>
    <source>
        <strain evidence="2 3">CBA3638</strain>
    </source>
</reference>
<dbReference type="Proteomes" id="UP000464314">
    <property type="component" value="Chromosome"/>
</dbReference>
<dbReference type="Gene3D" id="3.90.550.10">
    <property type="entry name" value="Spore Coat Polysaccharide Biosynthesis Protein SpsA, Chain A"/>
    <property type="match status" value="1"/>
</dbReference>
<dbReference type="EMBL" id="CP048000">
    <property type="protein sequence ID" value="QHQ63841.1"/>
    <property type="molecule type" value="Genomic_DNA"/>
</dbReference>
<dbReference type="AlphaFoldDB" id="A0A6P1TV32"/>
<evidence type="ECO:0000259" key="1">
    <source>
        <dbReference type="Pfam" id="PF00535"/>
    </source>
</evidence>
<sequence length="320" mass="36240">MPSKYSVSVDVIIPVYKPDTKFNQLMERLVKQTVKPNRIILLHTVETETDSIDNPEEALAYALSLNSSGCKIERYEIKKPDFDHGGTRNYGASLSQAEIIVFMTQDAVPADVNLIKSLLIPFQDKKVAAAYGRQLAMPKSGIIESYTRQFNYPDQSFTKSLEDLPVLGIKTYFCSNVCAAYRKSVYEELSGFATKTIFNEDMIMAAGIINAGYSIAYAAGARVYHSHVYTYVQQFKRNFDLAVSQKQYNHIFSSVKSETEGTKLVKQTLDYLIEKKEYILIPDLIFISGFKYLGYLAGKNYDKLPSSLIKKLSMNPSYWK</sequence>
<name>A0A6P1TV32_9FIRM</name>
<feature type="domain" description="Glycosyltransferase 2-like" evidence="1">
    <location>
        <begin position="11"/>
        <end position="189"/>
    </location>
</feature>
<accession>A0A6P1TV32</accession>
<dbReference type="InterPro" id="IPR001173">
    <property type="entry name" value="Glyco_trans_2-like"/>
</dbReference>
<proteinExistence type="predicted"/>
<gene>
    <name evidence="2" type="ORF">Ana3638_20070</name>
</gene>
<dbReference type="GO" id="GO:0016740">
    <property type="term" value="F:transferase activity"/>
    <property type="evidence" value="ECO:0007669"/>
    <property type="project" value="UniProtKB-KW"/>
</dbReference>
<dbReference type="CDD" id="cd00761">
    <property type="entry name" value="Glyco_tranf_GTA_type"/>
    <property type="match status" value="1"/>
</dbReference>
<evidence type="ECO:0000313" key="2">
    <source>
        <dbReference type="EMBL" id="QHQ63841.1"/>
    </source>
</evidence>
<dbReference type="Pfam" id="PF00535">
    <property type="entry name" value="Glycos_transf_2"/>
    <property type="match status" value="1"/>
</dbReference>